<dbReference type="RefSeq" id="WP_046230084.1">
    <property type="nucleotide sequence ID" value="NZ_FONN01000002.1"/>
</dbReference>
<dbReference type="PANTHER" id="PTHR35332">
    <property type="entry name" value="REGULATION OF ENOLASE PROTEIN 1"/>
    <property type="match status" value="1"/>
</dbReference>
<dbReference type="EMBL" id="FONN01000002">
    <property type="protein sequence ID" value="SFE39827.1"/>
    <property type="molecule type" value="Genomic_DNA"/>
</dbReference>
<sequence>MINVLNHETRDTLAWINEPPQWQFTEQGGVIIEAPPEADFFCDPSGKHFASSAPFLYAPVKRSFELTARLTVEMKQQYDSGCLMLYVDSDNWCKLCFEFNGRAASIVSVVTKDGWSDDCNSEEIQSDNPYLRINKVEDCVSFYYSPDGEDWRLIRYFGMRTPDEVKVGVVAQSPKGSGSRADFSFVHLTEPNEESRF</sequence>
<dbReference type="Gene3D" id="2.60.120.200">
    <property type="match status" value="1"/>
</dbReference>
<keyword evidence="2" id="KW-1185">Reference proteome</keyword>
<dbReference type="PANTHER" id="PTHR35332:SF2">
    <property type="entry name" value="REGULATION OF ENOLASE PROTEIN 1"/>
    <property type="match status" value="1"/>
</dbReference>
<proteinExistence type="predicted"/>
<dbReference type="OrthoDB" id="9808724at2"/>
<evidence type="ECO:0000313" key="2">
    <source>
        <dbReference type="Proteomes" id="UP000183410"/>
    </source>
</evidence>
<protein>
    <recommendedName>
        <fullName evidence="3">DUF1349 domain-containing protein</fullName>
    </recommendedName>
</protein>
<dbReference type="InterPro" id="IPR009784">
    <property type="entry name" value="DUF1349"/>
</dbReference>
<dbReference type="Proteomes" id="UP000183410">
    <property type="component" value="Unassembled WGS sequence"/>
</dbReference>
<accession>A0A1I2A7S1</accession>
<dbReference type="InterPro" id="IPR013320">
    <property type="entry name" value="ConA-like_dom_sf"/>
</dbReference>
<evidence type="ECO:0000313" key="1">
    <source>
        <dbReference type="EMBL" id="SFE39827.1"/>
    </source>
</evidence>
<dbReference type="AlphaFoldDB" id="A0A1I2A7S1"/>
<reference evidence="2" key="1">
    <citation type="submission" date="2016-10" db="EMBL/GenBank/DDBJ databases">
        <authorList>
            <person name="Varghese N."/>
            <person name="Submissions S."/>
        </authorList>
    </citation>
    <scope>NUCLEOTIDE SEQUENCE [LARGE SCALE GENOMIC DNA]</scope>
    <source>
        <strain evidence="2">CGMCC 1.10223</strain>
    </source>
</reference>
<evidence type="ECO:0008006" key="3">
    <source>
        <dbReference type="Google" id="ProtNLM"/>
    </source>
</evidence>
<dbReference type="Pfam" id="PF07081">
    <property type="entry name" value="DUF1349"/>
    <property type="match status" value="1"/>
</dbReference>
<dbReference type="SUPFAM" id="SSF49899">
    <property type="entry name" value="Concanavalin A-like lectins/glucanases"/>
    <property type="match status" value="1"/>
</dbReference>
<name>A0A1I2A7S1_9BACL</name>
<organism evidence="1 2">
    <name type="scientific">Paenibacillus algorifonticola</name>
    <dbReference type="NCBI Taxonomy" id="684063"/>
    <lineage>
        <taxon>Bacteria</taxon>
        <taxon>Bacillati</taxon>
        <taxon>Bacillota</taxon>
        <taxon>Bacilli</taxon>
        <taxon>Bacillales</taxon>
        <taxon>Paenibacillaceae</taxon>
        <taxon>Paenibacillus</taxon>
    </lineage>
</organism>
<gene>
    <name evidence="1" type="ORF">SAMN04487969_102335</name>
</gene>